<dbReference type="Pfam" id="PF00583">
    <property type="entry name" value="Acetyltransf_1"/>
    <property type="match status" value="1"/>
</dbReference>
<evidence type="ECO:0000313" key="2">
    <source>
        <dbReference type="EMBL" id="QAA33683.1"/>
    </source>
</evidence>
<name>A0A3R5UH93_9CLOT</name>
<dbReference type="InterPro" id="IPR016181">
    <property type="entry name" value="Acyl_CoA_acyltransferase"/>
</dbReference>
<gene>
    <name evidence="2" type="ORF">C1I91_19715</name>
</gene>
<sequence>MIIESKVIQGKKLIFNFRSAKKEDASNLSVLRLKIDEETEFLDREPGENFLSPLDFEKLIYEDSISEKNIFLVAEIDDKLVGFARLQGNNLSRFRHKAEFGICILKDYWGFGIGNSMLESILMVADSNGIEKVSLYVVETNTKAIELYEKYGFKREGLLEKDRIHKDGKYYNTVLMGRLANKLKSQ</sequence>
<organism evidence="2 3">
    <name type="scientific">Clostridium manihotivorum</name>
    <dbReference type="NCBI Taxonomy" id="2320868"/>
    <lineage>
        <taxon>Bacteria</taxon>
        <taxon>Bacillati</taxon>
        <taxon>Bacillota</taxon>
        <taxon>Clostridia</taxon>
        <taxon>Eubacteriales</taxon>
        <taxon>Clostridiaceae</taxon>
        <taxon>Clostridium</taxon>
    </lineage>
</organism>
<dbReference type="SUPFAM" id="SSF55729">
    <property type="entry name" value="Acyl-CoA N-acyltransferases (Nat)"/>
    <property type="match status" value="1"/>
</dbReference>
<dbReference type="GO" id="GO:0016747">
    <property type="term" value="F:acyltransferase activity, transferring groups other than amino-acyl groups"/>
    <property type="evidence" value="ECO:0007669"/>
    <property type="project" value="InterPro"/>
</dbReference>
<dbReference type="KEGG" id="cmah:C1I91_19715"/>
<reference evidence="2 3" key="1">
    <citation type="submission" date="2018-01" db="EMBL/GenBank/DDBJ databases">
        <title>Genome Sequencing and Assembly of Anaerobacter polyendosporus strain CT4.</title>
        <authorList>
            <person name="Tachaapaikoon C."/>
            <person name="Sutheeworapong S."/>
            <person name="Jenjaroenpun P."/>
            <person name="Wongsurawat T."/>
            <person name="Nookeaw I."/>
            <person name="Cheawchanlertfa P."/>
            <person name="Kosugi A."/>
            <person name="Cheevadhanarak S."/>
            <person name="Ratanakhanokchai K."/>
        </authorList>
    </citation>
    <scope>NUCLEOTIDE SEQUENCE [LARGE SCALE GENOMIC DNA]</scope>
    <source>
        <strain evidence="2 3">CT4</strain>
    </source>
</reference>
<dbReference type="PANTHER" id="PTHR43415:SF3">
    <property type="entry name" value="GNAT-FAMILY ACETYLTRANSFERASE"/>
    <property type="match status" value="1"/>
</dbReference>
<dbReference type="Gene3D" id="3.40.630.30">
    <property type="match status" value="1"/>
</dbReference>
<dbReference type="AlphaFoldDB" id="A0A3R5UH93"/>
<dbReference type="CDD" id="cd04301">
    <property type="entry name" value="NAT_SF"/>
    <property type="match status" value="1"/>
</dbReference>
<evidence type="ECO:0000259" key="1">
    <source>
        <dbReference type="PROSITE" id="PS51186"/>
    </source>
</evidence>
<proteinExistence type="predicted"/>
<protein>
    <submittedName>
        <fullName evidence="2">GNAT family N-acetyltransferase</fullName>
    </submittedName>
</protein>
<dbReference type="InterPro" id="IPR000182">
    <property type="entry name" value="GNAT_dom"/>
</dbReference>
<accession>A0A3R5UH93</accession>
<dbReference type="RefSeq" id="WP_128214407.1">
    <property type="nucleotide sequence ID" value="NZ_CP025746.1"/>
</dbReference>
<dbReference type="Proteomes" id="UP000286268">
    <property type="component" value="Chromosome"/>
</dbReference>
<keyword evidence="3" id="KW-1185">Reference proteome</keyword>
<evidence type="ECO:0000313" key="3">
    <source>
        <dbReference type="Proteomes" id="UP000286268"/>
    </source>
</evidence>
<dbReference type="PROSITE" id="PS51186">
    <property type="entry name" value="GNAT"/>
    <property type="match status" value="1"/>
</dbReference>
<dbReference type="PANTHER" id="PTHR43415">
    <property type="entry name" value="SPERMIDINE N(1)-ACETYLTRANSFERASE"/>
    <property type="match status" value="1"/>
</dbReference>
<dbReference type="EMBL" id="CP025746">
    <property type="protein sequence ID" value="QAA33683.1"/>
    <property type="molecule type" value="Genomic_DNA"/>
</dbReference>
<dbReference type="OrthoDB" id="948250at2"/>
<feature type="domain" description="N-acetyltransferase" evidence="1">
    <location>
        <begin position="29"/>
        <end position="181"/>
    </location>
</feature>
<keyword evidence="2" id="KW-0808">Transferase</keyword>